<dbReference type="PANTHER" id="PTHR35863">
    <property type="entry name" value="COBALT-PRECORRIN-5B C(1)-METHYLTRANSFERASE"/>
    <property type="match status" value="1"/>
</dbReference>
<sequence length="605" mass="65692">MILLFGGTTEGRAAARVLDEAGSPFFYSTKGNLQEIRCSHGHRLTGAMTVADMVSFCRKEEIRLIVDAAHPFAEELHASVASATEQTSIPVVRYERQYPPREEGIVWCANYDTAAERMLGDGVQRLLMLTGVNTIPKLAAFWKERTTFCRILKRDESVALAEKNGFPAERIVFFEPHADEELMQAVRPDAIITKESGESGYFREKIEAARRMGIRIYAVIRPALPPSFIPVGGPVGLRRAVERLVPGFFSLRSGFTTGTTATAAVVATMHRLMGLGSLAEAPVELPSGEVVSLPIAEIREEEYAVVATVLKDAGDDPDVTNGMAVCTTVRLNPEHEEVRFLQGEGVGVVTLPGLGLEVGGPAINLVPRQMMTAEVRRLYPQGGVDITISVPEGREAATQTFNPRLGIRDGISIIGTSGVVKPFSAEAFVGAIRKQVGIATALGADHIVLNSGAKSERYVKGAYPALIPQAFVQYGNFVGESLSCVASFPSVRSVTVGIMLGKAVKLAEGYLDTHSKKVVMNRDFLHELAHQAGCSEDIHAIIDSLNLARELWTLPSAEDSDRLLRKIAERSWETCRPSVPSAEFELLLIDESGAIRFHVGGEQLR</sequence>
<dbReference type="RefSeq" id="WP_039420491.1">
    <property type="nucleotide sequence ID" value="NZ_JRAI01000029.1"/>
</dbReference>
<dbReference type="HAMAP" id="MF_00787">
    <property type="entry name" value="CbiD"/>
    <property type="match status" value="1"/>
</dbReference>
<dbReference type="Gene3D" id="3.30.2110.10">
    <property type="entry name" value="CbiD-like"/>
    <property type="match status" value="1"/>
</dbReference>
<dbReference type="STRING" id="111105.HR09_03305"/>
<dbReference type="AlphaFoldDB" id="A0A0A2F9D4"/>
<dbReference type="Pfam" id="PF01888">
    <property type="entry name" value="CbiD"/>
    <property type="match status" value="1"/>
</dbReference>
<comment type="pathway">
    <text evidence="5">Cofactor biosynthesis; adenosylcobalamin biosynthesis; cob(II)yrinate a,c-diamide from sirohydrochlorin (anaerobic route): step 6/10.</text>
</comment>
<comment type="similarity">
    <text evidence="5">Belongs to the CbiD family.</text>
</comment>
<evidence type="ECO:0000256" key="4">
    <source>
        <dbReference type="ARBA" id="ARBA00022691"/>
    </source>
</evidence>
<dbReference type="UniPathway" id="UPA00148">
    <property type="reaction ID" value="UER00227"/>
</dbReference>
<evidence type="ECO:0000313" key="6">
    <source>
        <dbReference type="EMBL" id="KGN86687.1"/>
    </source>
</evidence>
<evidence type="ECO:0000313" key="7">
    <source>
        <dbReference type="Proteomes" id="UP000030130"/>
    </source>
</evidence>
<dbReference type="EMBL" id="JRAI01000029">
    <property type="protein sequence ID" value="KGN86687.1"/>
    <property type="molecule type" value="Genomic_DNA"/>
</dbReference>
<proteinExistence type="inferred from homology"/>
<dbReference type="Pfam" id="PF02571">
    <property type="entry name" value="CbiJ"/>
    <property type="match status" value="1"/>
</dbReference>
<dbReference type="GO" id="GO:0043780">
    <property type="term" value="F:cobalt-precorrin-5B C1-methyltransferase activity"/>
    <property type="evidence" value="ECO:0007669"/>
    <property type="project" value="RHEA"/>
</dbReference>
<dbReference type="InterPro" id="IPR002748">
    <property type="entry name" value="CbiD"/>
</dbReference>
<dbReference type="EC" id="2.1.1.195" evidence="5"/>
<keyword evidence="3 5" id="KW-0808">Transferase</keyword>
<dbReference type="Proteomes" id="UP000030130">
    <property type="component" value="Unassembled WGS sequence"/>
</dbReference>
<keyword evidence="2 5" id="KW-0489">Methyltransferase</keyword>
<keyword evidence="1 5" id="KW-0169">Cobalamin biosynthesis</keyword>
<dbReference type="SUPFAM" id="SSF111342">
    <property type="entry name" value="CbiD-like"/>
    <property type="match status" value="1"/>
</dbReference>
<dbReference type="InterPro" id="IPR003723">
    <property type="entry name" value="Precorrin-6x_reduct"/>
</dbReference>
<gene>
    <name evidence="5" type="primary">cbiD</name>
    <name evidence="6" type="ORF">HR08_03370</name>
</gene>
<dbReference type="GO" id="GO:0019251">
    <property type="term" value="P:anaerobic cobalamin biosynthetic process"/>
    <property type="evidence" value="ECO:0007669"/>
    <property type="project" value="UniProtKB-UniRule"/>
</dbReference>
<dbReference type="OrthoDB" id="6439987at2"/>
<dbReference type="eggNOG" id="COG1903">
    <property type="taxonomic scope" value="Bacteria"/>
</dbReference>
<dbReference type="GO" id="GO:0016994">
    <property type="term" value="F:precorrin-6A reductase activity"/>
    <property type="evidence" value="ECO:0007669"/>
    <property type="project" value="InterPro"/>
</dbReference>
<keyword evidence="4 5" id="KW-0949">S-adenosyl-L-methionine</keyword>
<accession>A0A0A2F9D4</accession>
<reference evidence="6 7" key="1">
    <citation type="submission" date="2014-08" db="EMBL/GenBank/DDBJ databases">
        <title>Porphyromonas gulae strain:COT-052_OH1451 Genome sequencing.</title>
        <authorList>
            <person name="Wallis C."/>
            <person name="Deusch O."/>
            <person name="O'Flynn C."/>
            <person name="Davis I."/>
            <person name="Jospin G."/>
            <person name="Darling A.E."/>
            <person name="Coil D.A."/>
            <person name="Alexiev A."/>
            <person name="Horsfall A."/>
            <person name="Kirkwood N."/>
            <person name="Harris S."/>
            <person name="Eisen J.A."/>
        </authorList>
    </citation>
    <scope>NUCLEOTIDE SEQUENCE [LARGE SCALE GENOMIC DNA]</scope>
    <source>
        <strain evidence="7">COT-052 OH1451</strain>
    </source>
</reference>
<evidence type="ECO:0000256" key="1">
    <source>
        <dbReference type="ARBA" id="ARBA00022573"/>
    </source>
</evidence>
<comment type="caution">
    <text evidence="6">The sequence shown here is derived from an EMBL/GenBank/DDBJ whole genome shotgun (WGS) entry which is preliminary data.</text>
</comment>
<comment type="function">
    <text evidence="5">Catalyzes the methylation of C-1 in cobalt-precorrin-5B to form cobalt-precorrin-6A.</text>
</comment>
<dbReference type="eggNOG" id="COG2099">
    <property type="taxonomic scope" value="Bacteria"/>
</dbReference>
<evidence type="ECO:0000256" key="5">
    <source>
        <dbReference type="HAMAP-Rule" id="MF_00787"/>
    </source>
</evidence>
<dbReference type="InterPro" id="IPR036074">
    <property type="entry name" value="CbiD_sf"/>
</dbReference>
<organism evidence="6 7">
    <name type="scientific">Porphyromonas gulae</name>
    <dbReference type="NCBI Taxonomy" id="111105"/>
    <lineage>
        <taxon>Bacteria</taxon>
        <taxon>Pseudomonadati</taxon>
        <taxon>Bacteroidota</taxon>
        <taxon>Bacteroidia</taxon>
        <taxon>Bacteroidales</taxon>
        <taxon>Porphyromonadaceae</taxon>
        <taxon>Porphyromonas</taxon>
    </lineage>
</organism>
<dbReference type="NCBIfam" id="TIGR00312">
    <property type="entry name" value="cbiD"/>
    <property type="match status" value="1"/>
</dbReference>
<comment type="catalytic activity">
    <reaction evidence="5">
        <text>Co-precorrin-5B + S-adenosyl-L-methionine = Co-precorrin-6A + S-adenosyl-L-homocysteine</text>
        <dbReference type="Rhea" id="RHEA:26285"/>
        <dbReference type="ChEBI" id="CHEBI:57856"/>
        <dbReference type="ChEBI" id="CHEBI:59789"/>
        <dbReference type="ChEBI" id="CHEBI:60063"/>
        <dbReference type="ChEBI" id="CHEBI:60064"/>
        <dbReference type="EC" id="2.1.1.195"/>
    </reaction>
</comment>
<evidence type="ECO:0000256" key="2">
    <source>
        <dbReference type="ARBA" id="ARBA00022603"/>
    </source>
</evidence>
<evidence type="ECO:0000256" key="3">
    <source>
        <dbReference type="ARBA" id="ARBA00022679"/>
    </source>
</evidence>
<name>A0A0A2F9D4_9PORP</name>
<protein>
    <recommendedName>
        <fullName evidence="5">Cobalt-precorrin-5B C(1)-methyltransferase</fullName>
        <ecNumber evidence="5">2.1.1.195</ecNumber>
    </recommendedName>
    <alternativeName>
        <fullName evidence="5">Cobalt-precorrin-6A synthase</fullName>
    </alternativeName>
</protein>
<dbReference type="GO" id="GO:0032259">
    <property type="term" value="P:methylation"/>
    <property type="evidence" value="ECO:0007669"/>
    <property type="project" value="UniProtKB-KW"/>
</dbReference>
<dbReference type="PANTHER" id="PTHR35863:SF1">
    <property type="entry name" value="COBALT-PRECORRIN-5B C(1)-METHYLTRANSFERASE"/>
    <property type="match status" value="1"/>
</dbReference>
<dbReference type="PROSITE" id="PS51014">
    <property type="entry name" value="COBK_CBIJ"/>
    <property type="match status" value="1"/>
</dbReference>